<dbReference type="AlphaFoldDB" id="A0A2W2GGD5"/>
<evidence type="ECO:0000313" key="3">
    <source>
        <dbReference type="Proteomes" id="UP000248544"/>
    </source>
</evidence>
<keyword evidence="3" id="KW-1185">Reference proteome</keyword>
<evidence type="ECO:0000256" key="1">
    <source>
        <dbReference type="SAM" id="MobiDB-lite"/>
    </source>
</evidence>
<dbReference type="Proteomes" id="UP000248544">
    <property type="component" value="Unassembled WGS sequence"/>
</dbReference>
<proteinExistence type="predicted"/>
<accession>A0A2W2GGD5</accession>
<feature type="compositionally biased region" description="Basic and acidic residues" evidence="1">
    <location>
        <begin position="38"/>
        <end position="48"/>
    </location>
</feature>
<protein>
    <submittedName>
        <fullName evidence="2">Acyl-CoA dehydrogenase</fullName>
    </submittedName>
</protein>
<dbReference type="GO" id="GO:0004658">
    <property type="term" value="F:propionyl-CoA carboxylase activity"/>
    <property type="evidence" value="ECO:0007669"/>
    <property type="project" value="InterPro"/>
</dbReference>
<reference evidence="2 3" key="1">
    <citation type="submission" date="2018-01" db="EMBL/GenBank/DDBJ databases">
        <title>Draft genome sequence of Sphaerisporangium sp. 7K107.</title>
        <authorList>
            <person name="Sahin N."/>
            <person name="Saygin H."/>
            <person name="Ay H."/>
        </authorList>
    </citation>
    <scope>NUCLEOTIDE SEQUENCE [LARGE SCALE GENOMIC DNA]</scope>
    <source>
        <strain evidence="2 3">7K107</strain>
    </source>
</reference>
<gene>
    <name evidence="2" type="ORF">C1I98_21055</name>
</gene>
<organism evidence="2 3">
    <name type="scientific">Spongiactinospora gelatinilytica</name>
    <dbReference type="NCBI Taxonomy" id="2666298"/>
    <lineage>
        <taxon>Bacteria</taxon>
        <taxon>Bacillati</taxon>
        <taxon>Actinomycetota</taxon>
        <taxon>Actinomycetes</taxon>
        <taxon>Streptosporangiales</taxon>
        <taxon>Streptosporangiaceae</taxon>
        <taxon>Spongiactinospora</taxon>
    </lineage>
</organism>
<comment type="caution">
    <text evidence="2">The sequence shown here is derived from an EMBL/GenBank/DDBJ whole genome shotgun (WGS) entry which is preliminary data.</text>
</comment>
<dbReference type="GO" id="GO:0003989">
    <property type="term" value="F:acetyl-CoA carboxylase activity"/>
    <property type="evidence" value="ECO:0007669"/>
    <property type="project" value="InterPro"/>
</dbReference>
<feature type="region of interest" description="Disordered" evidence="1">
    <location>
        <begin position="29"/>
        <end position="51"/>
    </location>
</feature>
<sequence>MPDADMKIVRGDATAEEIVAVVLALTRRATPPKAPSARKTDPWRDPTHRMRKPLAHGLGAWRSCSLPF</sequence>
<evidence type="ECO:0000313" key="2">
    <source>
        <dbReference type="EMBL" id="PZG41619.1"/>
    </source>
</evidence>
<dbReference type="EMBL" id="POUA01000169">
    <property type="protein sequence ID" value="PZG41619.1"/>
    <property type="molecule type" value="Genomic_DNA"/>
</dbReference>
<dbReference type="RefSeq" id="WP_111169156.1">
    <property type="nucleotide sequence ID" value="NZ_POUA01000169.1"/>
</dbReference>
<dbReference type="InterPro" id="IPR032716">
    <property type="entry name" value="ACC_epsilon"/>
</dbReference>
<name>A0A2W2GGD5_9ACTN</name>
<dbReference type="Pfam" id="PF13822">
    <property type="entry name" value="ACC_epsilon"/>
    <property type="match status" value="1"/>
</dbReference>